<evidence type="ECO:0000313" key="2">
    <source>
        <dbReference type="EMBL" id="MBD2829838.1"/>
    </source>
</evidence>
<evidence type="ECO:0000259" key="1">
    <source>
        <dbReference type="Pfam" id="PF10979"/>
    </source>
</evidence>
<comment type="caution">
    <text evidence="2">The sequence shown here is derived from an EMBL/GenBank/DDBJ whole genome shotgun (WGS) entry which is preliminary data.</text>
</comment>
<sequence length="226" mass="24202">MKAEDPAASREESESYFAKAAELMAKYGIEQAMLADANPGRDRPADRVIQVEGGYVVDRIDLLFSILRPLGLQGIRLRGANGKLGAEVHVFGYEADIQRAELLFTSLLLQAFNGMRHGRPMWGESVIAYRKTWLMGFSRAVEDRLEAAEARARGEAVDGANGRSAELVLADRASVVLASYRAAYPKTQGRKRSVVGSGFSAGGRAGNAADLGGTRVGSGGRRGLTA</sequence>
<dbReference type="Pfam" id="PF10979">
    <property type="entry name" value="DUF2786"/>
    <property type="match status" value="1"/>
</dbReference>
<gene>
    <name evidence="2" type="ORF">ID875_20865</name>
</gene>
<proteinExistence type="predicted"/>
<dbReference type="InterPro" id="IPR024498">
    <property type="entry name" value="DUF2786"/>
</dbReference>
<dbReference type="AlphaFoldDB" id="A0A927BMR5"/>
<dbReference type="EMBL" id="JACWUS010000005">
    <property type="protein sequence ID" value="MBD2829838.1"/>
    <property type="molecule type" value="Genomic_DNA"/>
</dbReference>
<protein>
    <submittedName>
        <fullName evidence="2">DUF2786 domain-containing protein</fullName>
    </submittedName>
</protein>
<accession>A0A927BMR5</accession>
<name>A0A927BMR5_STRGL</name>
<reference evidence="2" key="1">
    <citation type="journal article" date="2020" name="PLoS ONE">
        <title>Isolation and characterization of Streptomyces bacteriophages and Streptomyces strains encoding biosynthetic arsenals: Streptomyces strains and phages for antibiotic discovery.</title>
        <authorList>
            <person name="Montano E.T."/>
            <person name="Nideffer J.F."/>
            <person name="Brumage L."/>
            <person name="Erb M."/>
            <person name="Derman A.I."/>
            <person name="Davis J.P."/>
            <person name="Estrada E."/>
            <person name="Fu S."/>
            <person name="Le D."/>
            <person name="Vuppala A."/>
            <person name="Tran C."/>
            <person name="Luterstein E."/>
            <person name="Lakkaraju S."/>
            <person name="Panchagnula S."/>
            <person name="Ren C."/>
            <person name="Doan J."/>
            <person name="Tran S."/>
            <person name="Soriano J."/>
            <person name="Fujita Y."/>
            <person name="Gutala P."/>
            <person name="Fujii Q."/>
            <person name="Lee M."/>
            <person name="Bui A."/>
            <person name="Villarreal C."/>
            <person name="Shing S.R."/>
            <person name="Kim S."/>
            <person name="Freeman D."/>
            <person name="Racha V."/>
            <person name="Ho A."/>
            <person name="Kumar P."/>
            <person name="Falah K."/>
            <person name="Dawson T."/>
            <person name="Enustun E."/>
            <person name="Prichard A."/>
            <person name="Gomez A."/>
            <person name="Khanna K."/>
            <person name="Trigg S."/>
            <person name="Fernandez L."/>
            <person name="Pogliano K."/>
            <person name="Pogliano J."/>
        </authorList>
    </citation>
    <scope>NUCLEOTIDE SEQUENCE</scope>
    <source>
        <strain evidence="2">QF2</strain>
    </source>
</reference>
<feature type="domain" description="DUF2786" evidence="1">
    <location>
        <begin position="2"/>
        <end position="31"/>
    </location>
</feature>
<organism evidence="2">
    <name type="scientific">Streptomyces globisporus</name>
    <dbReference type="NCBI Taxonomy" id="1908"/>
    <lineage>
        <taxon>Bacteria</taxon>
        <taxon>Bacillati</taxon>
        <taxon>Actinomycetota</taxon>
        <taxon>Actinomycetes</taxon>
        <taxon>Kitasatosporales</taxon>
        <taxon>Streptomycetaceae</taxon>
        <taxon>Streptomyces</taxon>
    </lineage>
</organism>